<dbReference type="AlphaFoldDB" id="A0A1G9MPN8"/>
<keyword evidence="3" id="KW-1185">Reference proteome</keyword>
<feature type="region of interest" description="Disordered" evidence="1">
    <location>
        <begin position="26"/>
        <end position="111"/>
    </location>
</feature>
<feature type="compositionally biased region" description="Basic and acidic residues" evidence="1">
    <location>
        <begin position="99"/>
        <end position="111"/>
    </location>
</feature>
<dbReference type="EMBL" id="FNFB01000028">
    <property type="protein sequence ID" value="SDL76189.1"/>
    <property type="molecule type" value="Genomic_DNA"/>
</dbReference>
<feature type="compositionally biased region" description="Basic and acidic residues" evidence="1">
    <location>
        <begin position="27"/>
        <end position="41"/>
    </location>
</feature>
<gene>
    <name evidence="2" type="ORF">SAMN05421874_128130</name>
</gene>
<proteinExistence type="predicted"/>
<feature type="compositionally biased region" description="Basic and acidic residues" evidence="1">
    <location>
        <begin position="80"/>
        <end position="91"/>
    </location>
</feature>
<accession>A0A1G9MPN8</accession>
<sequence>MTDARQWAALAREWLAVTSPNAARAMQARELEARRSRHDAAPEGGWRWKRADHEADEDLEHAEWATEPEVAAGPSPEEIEAAKEALRRETSLARARARARSEREGRSGDHA</sequence>
<name>A0A1G9MPN8_9ACTN</name>
<evidence type="ECO:0000256" key="1">
    <source>
        <dbReference type="SAM" id="MobiDB-lite"/>
    </source>
</evidence>
<evidence type="ECO:0000313" key="3">
    <source>
        <dbReference type="Proteomes" id="UP000198683"/>
    </source>
</evidence>
<reference evidence="2 3" key="1">
    <citation type="submission" date="2016-10" db="EMBL/GenBank/DDBJ databases">
        <authorList>
            <person name="de Groot N.N."/>
        </authorList>
    </citation>
    <scope>NUCLEOTIDE SEQUENCE [LARGE SCALE GENOMIC DNA]</scope>
    <source>
        <strain evidence="2 3">CGMCC 4.5681</strain>
    </source>
</reference>
<organism evidence="2 3">
    <name type="scientific">Nonomuraea maritima</name>
    <dbReference type="NCBI Taxonomy" id="683260"/>
    <lineage>
        <taxon>Bacteria</taxon>
        <taxon>Bacillati</taxon>
        <taxon>Actinomycetota</taxon>
        <taxon>Actinomycetes</taxon>
        <taxon>Streptosporangiales</taxon>
        <taxon>Streptosporangiaceae</taxon>
        <taxon>Nonomuraea</taxon>
    </lineage>
</organism>
<evidence type="ECO:0000313" key="2">
    <source>
        <dbReference type="EMBL" id="SDL76189.1"/>
    </source>
</evidence>
<dbReference type="Proteomes" id="UP000198683">
    <property type="component" value="Unassembled WGS sequence"/>
</dbReference>
<protein>
    <submittedName>
        <fullName evidence="2">Uncharacterized protein</fullName>
    </submittedName>
</protein>